<gene>
    <name evidence="10" type="primary">LOC108741108</name>
</gene>
<dbReference type="RefSeq" id="XP_018331254.1">
    <property type="nucleotide sequence ID" value="XM_018475752.1"/>
</dbReference>
<keyword evidence="4" id="KW-0472">Membrane</keyword>
<dbReference type="InterPro" id="IPR036871">
    <property type="entry name" value="PX_dom_sf"/>
</dbReference>
<dbReference type="PROSITE" id="PS50195">
    <property type="entry name" value="PX"/>
    <property type="match status" value="1"/>
</dbReference>
<dbReference type="InterPro" id="IPR001683">
    <property type="entry name" value="PX_dom"/>
</dbReference>
<dbReference type="SMART" id="SM00326">
    <property type="entry name" value="SH3"/>
    <property type="match status" value="1"/>
</dbReference>
<evidence type="ECO:0000256" key="6">
    <source>
        <dbReference type="PROSITE-ProRule" id="PRU00192"/>
    </source>
</evidence>
<keyword evidence="5" id="KW-0968">Cytoplasmic vesicle</keyword>
<feature type="domain" description="PX" evidence="8">
    <location>
        <begin position="212"/>
        <end position="322"/>
    </location>
</feature>
<evidence type="ECO:0000259" key="8">
    <source>
        <dbReference type="PROSITE" id="PS50195"/>
    </source>
</evidence>
<dbReference type="SUPFAM" id="SSF64268">
    <property type="entry name" value="PX domain"/>
    <property type="match status" value="1"/>
</dbReference>
<dbReference type="Pfam" id="PF14604">
    <property type="entry name" value="SH3_9"/>
    <property type="match status" value="1"/>
</dbReference>
<evidence type="ECO:0000256" key="1">
    <source>
        <dbReference type="ARBA" id="ARBA00004156"/>
    </source>
</evidence>
<evidence type="ECO:0000256" key="4">
    <source>
        <dbReference type="ARBA" id="ARBA00023136"/>
    </source>
</evidence>
<dbReference type="PANTHER" id="PTHR45827">
    <property type="entry name" value="SORTING NEXIN"/>
    <property type="match status" value="1"/>
</dbReference>
<dbReference type="InParanoid" id="A0A1W4X5B2"/>
<evidence type="ECO:0000256" key="5">
    <source>
        <dbReference type="ARBA" id="ARBA00023329"/>
    </source>
</evidence>
<feature type="domain" description="SH3" evidence="7">
    <location>
        <begin position="1"/>
        <end position="62"/>
    </location>
</feature>
<dbReference type="CDD" id="cd06862">
    <property type="entry name" value="PX_SNX9_18_like"/>
    <property type="match status" value="1"/>
</dbReference>
<dbReference type="Pfam" id="PF00787">
    <property type="entry name" value="PX"/>
    <property type="match status" value="1"/>
</dbReference>
<dbReference type="FunCoup" id="A0A1W4X5B2">
    <property type="interactions" value="1012"/>
</dbReference>
<dbReference type="InterPro" id="IPR036028">
    <property type="entry name" value="SH3-like_dom_sf"/>
</dbReference>
<dbReference type="GO" id="GO:0030659">
    <property type="term" value="C:cytoplasmic vesicle membrane"/>
    <property type="evidence" value="ECO:0007669"/>
    <property type="project" value="UniProtKB-SubCell"/>
</dbReference>
<dbReference type="SMART" id="SM00312">
    <property type="entry name" value="PX"/>
    <property type="match status" value="1"/>
</dbReference>
<evidence type="ECO:0000256" key="3">
    <source>
        <dbReference type="ARBA" id="ARBA00022443"/>
    </source>
</evidence>
<evidence type="ECO:0000256" key="2">
    <source>
        <dbReference type="ARBA" id="ARBA00010883"/>
    </source>
</evidence>
<dbReference type="InterPro" id="IPR027267">
    <property type="entry name" value="AH/BAR_dom_sf"/>
</dbReference>
<sequence>MSFQVRALYDFDGEPGTAEMSISSGETLTVTRTDVGEGWWEGVNKNGKSGLFPEAYVEKISANSGGPPQIPAPLLTPTPNLMDDWGSSAQPQPVAANDNDGWDDDWDEDPYSEIQGNAHHQHEQLYSNETNHNLNPRGDADNFSEASFGGIDNKGTVTKKSLNRFSTFVKSGGESYILGTLKVNVDESRIIRIVKLDESTFAWPAITPSNQYTVLVTSPKKETKLKGLKSFIAYQLTPSFNNIQVSRRYKHFDWLHERLCEKFSLVAVPPLPDKQISGRYEEHFIEHRRVQLQEFVNWVCKHPILSKCDVWQHFITCTDEKLWKQGKRAAERDPLQGANFCLCIEAPDKNLLQSWVDERMEININFIHNLDAAVKNLQATATDQCRKYSTAFKKEFCKIGESFYSLGTAIESAEKAKPPDLATGIKRIGTAYFDIGKIYEDQPKLDWEPLADKLYVYRGITGAFPDIFAIHRGAQQKRKECEKINMPPGQLNEVRKRTDTVTYAIFAELNHFKCEREIDLKITMRNYLKEQINFYKKIVEKLEDTLQFFD</sequence>
<dbReference type="SUPFAM" id="SSF50044">
    <property type="entry name" value="SH3-domain"/>
    <property type="match status" value="1"/>
</dbReference>
<dbReference type="InterPro" id="IPR001452">
    <property type="entry name" value="SH3_domain"/>
</dbReference>
<dbReference type="GO" id="GO:0006897">
    <property type="term" value="P:endocytosis"/>
    <property type="evidence" value="ECO:0007669"/>
    <property type="project" value="TreeGrafter"/>
</dbReference>
<dbReference type="PRINTS" id="PR00452">
    <property type="entry name" value="SH3DOMAIN"/>
</dbReference>
<protein>
    <submittedName>
        <fullName evidence="10">Sorting nexin lst-4</fullName>
    </submittedName>
</protein>
<accession>A0A1W4X5B2</accession>
<proteinExistence type="inferred from homology"/>
<evidence type="ECO:0000313" key="9">
    <source>
        <dbReference type="Proteomes" id="UP000192223"/>
    </source>
</evidence>
<dbReference type="GO" id="GO:0097320">
    <property type="term" value="P:plasma membrane tubulation"/>
    <property type="evidence" value="ECO:0007669"/>
    <property type="project" value="TreeGrafter"/>
</dbReference>
<dbReference type="GO" id="GO:0035091">
    <property type="term" value="F:phosphatidylinositol binding"/>
    <property type="evidence" value="ECO:0007669"/>
    <property type="project" value="InterPro"/>
</dbReference>
<dbReference type="OrthoDB" id="10254720at2759"/>
<dbReference type="CDD" id="cd11763">
    <property type="entry name" value="SH3_SNX9_like"/>
    <property type="match status" value="1"/>
</dbReference>
<dbReference type="Gene3D" id="1.20.1270.60">
    <property type="entry name" value="Arfaptin homology (AH) domain/BAR domain"/>
    <property type="match status" value="1"/>
</dbReference>
<dbReference type="Gene3D" id="3.30.1520.10">
    <property type="entry name" value="Phox-like domain"/>
    <property type="match status" value="1"/>
</dbReference>
<reference evidence="10" key="1">
    <citation type="submission" date="2025-08" db="UniProtKB">
        <authorList>
            <consortium name="RefSeq"/>
        </authorList>
    </citation>
    <scope>IDENTIFICATION</scope>
    <source>
        <tissue evidence="10">Entire body</tissue>
    </source>
</reference>
<keyword evidence="3 6" id="KW-0728">SH3 domain</keyword>
<comment type="similarity">
    <text evidence="2">Belongs to the sorting nexin family.</text>
</comment>
<organism evidence="9 10">
    <name type="scientific">Agrilus planipennis</name>
    <name type="common">Emerald ash borer</name>
    <name type="synonym">Agrilus marcopoli</name>
    <dbReference type="NCBI Taxonomy" id="224129"/>
    <lineage>
        <taxon>Eukaryota</taxon>
        <taxon>Metazoa</taxon>
        <taxon>Ecdysozoa</taxon>
        <taxon>Arthropoda</taxon>
        <taxon>Hexapoda</taxon>
        <taxon>Insecta</taxon>
        <taxon>Pterygota</taxon>
        <taxon>Neoptera</taxon>
        <taxon>Endopterygota</taxon>
        <taxon>Coleoptera</taxon>
        <taxon>Polyphaga</taxon>
        <taxon>Elateriformia</taxon>
        <taxon>Buprestoidea</taxon>
        <taxon>Buprestidae</taxon>
        <taxon>Agrilinae</taxon>
        <taxon>Agrilus</taxon>
    </lineage>
</organism>
<dbReference type="GO" id="GO:0016197">
    <property type="term" value="P:endosomal transport"/>
    <property type="evidence" value="ECO:0007669"/>
    <property type="project" value="TreeGrafter"/>
</dbReference>
<dbReference type="GeneID" id="108741108"/>
<dbReference type="CTD" id="39136"/>
<dbReference type="GO" id="GO:0005886">
    <property type="term" value="C:plasma membrane"/>
    <property type="evidence" value="ECO:0007669"/>
    <property type="project" value="TreeGrafter"/>
</dbReference>
<keyword evidence="9" id="KW-1185">Reference proteome</keyword>
<dbReference type="InterPro" id="IPR019497">
    <property type="entry name" value="Sorting_nexin_WASP-bd-dom"/>
</dbReference>
<dbReference type="FunFam" id="3.30.1520.10:FF:000004">
    <property type="entry name" value="Sorting nexin"/>
    <property type="match status" value="1"/>
</dbReference>
<dbReference type="Pfam" id="PF10456">
    <property type="entry name" value="BAR_3_WASP_bdg"/>
    <property type="match status" value="1"/>
</dbReference>
<name>A0A1W4X5B2_AGRPL</name>
<evidence type="ECO:0000313" key="10">
    <source>
        <dbReference type="RefSeq" id="XP_018331254.1"/>
    </source>
</evidence>
<dbReference type="Proteomes" id="UP000192223">
    <property type="component" value="Unplaced"/>
</dbReference>
<dbReference type="PROSITE" id="PS50002">
    <property type="entry name" value="SH3"/>
    <property type="match status" value="1"/>
</dbReference>
<comment type="subcellular location">
    <subcellularLocation>
        <location evidence="1">Cytoplasmic vesicle membrane</location>
    </subcellularLocation>
</comment>
<dbReference type="AlphaFoldDB" id="A0A1W4X5B2"/>
<dbReference type="STRING" id="224129.A0A1W4X5B2"/>
<dbReference type="Gene3D" id="2.30.30.40">
    <property type="entry name" value="SH3 Domains"/>
    <property type="match status" value="1"/>
</dbReference>
<dbReference type="PANTHER" id="PTHR45827:SF1">
    <property type="entry name" value="SORTING NEXIN"/>
    <property type="match status" value="1"/>
</dbReference>
<evidence type="ECO:0000259" key="7">
    <source>
        <dbReference type="PROSITE" id="PS50002"/>
    </source>
</evidence>
<dbReference type="KEGG" id="apln:108741108"/>